<dbReference type="GeneTree" id="ENSGT00940000177440"/>
<feature type="compositionally biased region" description="Basic and acidic residues" evidence="1">
    <location>
        <begin position="147"/>
        <end position="169"/>
    </location>
</feature>
<reference evidence="2" key="2">
    <citation type="submission" date="2025-09" db="UniProtKB">
        <authorList>
            <consortium name="Ensembl"/>
        </authorList>
    </citation>
    <scope>IDENTIFICATION</scope>
</reference>
<proteinExistence type="predicted"/>
<feature type="region of interest" description="Disordered" evidence="1">
    <location>
        <begin position="254"/>
        <end position="286"/>
    </location>
</feature>
<dbReference type="OMA" id="FIESKTC"/>
<reference evidence="2" key="1">
    <citation type="submission" date="2025-08" db="UniProtKB">
        <authorList>
            <consortium name="Ensembl"/>
        </authorList>
    </citation>
    <scope>IDENTIFICATION</scope>
</reference>
<evidence type="ECO:0008006" key="4">
    <source>
        <dbReference type="Google" id="ProtNLM"/>
    </source>
</evidence>
<protein>
    <recommendedName>
        <fullName evidence="4">Supervillin a</fullName>
    </recommendedName>
</protein>
<dbReference type="AlphaFoldDB" id="A0A3Q2YAX8"/>
<organism evidence="2 3">
    <name type="scientific">Hippocampus comes</name>
    <name type="common">Tiger tail seahorse</name>
    <dbReference type="NCBI Taxonomy" id="109280"/>
    <lineage>
        <taxon>Eukaryota</taxon>
        <taxon>Metazoa</taxon>
        <taxon>Chordata</taxon>
        <taxon>Craniata</taxon>
        <taxon>Vertebrata</taxon>
        <taxon>Euteleostomi</taxon>
        <taxon>Actinopterygii</taxon>
        <taxon>Neopterygii</taxon>
        <taxon>Teleostei</taxon>
        <taxon>Neoteleostei</taxon>
        <taxon>Acanthomorphata</taxon>
        <taxon>Syngnathiaria</taxon>
        <taxon>Syngnathiformes</taxon>
        <taxon>Syngnathoidei</taxon>
        <taxon>Syngnathidae</taxon>
        <taxon>Hippocampus</taxon>
    </lineage>
</organism>
<name>A0A3Q2YAX8_HIPCM</name>
<evidence type="ECO:0000313" key="2">
    <source>
        <dbReference type="Ensembl" id="ENSHCOP00000014941.1"/>
    </source>
</evidence>
<dbReference type="Ensembl" id="ENSHCOT00000022704.1">
    <property type="protein sequence ID" value="ENSHCOP00000014941.1"/>
    <property type="gene ID" value="ENSHCOG00000018440.1"/>
</dbReference>
<dbReference type="STRING" id="109280.ENSHCOP00000014941"/>
<evidence type="ECO:0000256" key="1">
    <source>
        <dbReference type="SAM" id="MobiDB-lite"/>
    </source>
</evidence>
<keyword evidence="3" id="KW-1185">Reference proteome</keyword>
<feature type="compositionally biased region" description="Basic and acidic residues" evidence="1">
    <location>
        <begin position="201"/>
        <end position="216"/>
    </location>
</feature>
<feature type="compositionally biased region" description="Polar residues" evidence="1">
    <location>
        <begin position="184"/>
        <end position="198"/>
    </location>
</feature>
<feature type="region of interest" description="Disordered" evidence="1">
    <location>
        <begin position="137"/>
        <end position="216"/>
    </location>
</feature>
<accession>A0A3Q2YAX8</accession>
<dbReference type="Proteomes" id="UP000264820">
    <property type="component" value="Unplaced"/>
</dbReference>
<feature type="region of interest" description="Disordered" evidence="1">
    <location>
        <begin position="85"/>
        <end position="117"/>
    </location>
</feature>
<sequence>MIDLIVLFFLESTDDDNVAPAHVLRKERIARRVEGIEGEVHPSLLPNLVANRLLEEDTPRYTRASDPCEPCGGKDTTMTHDLVRQSKTQCRSDPKASNRTDHVSGSSSSTKVAPELESKAERIARYKAERRRQLAERYGISLDQEPDMEHPSRYTRTLKESEGSERRNPSEFVPDAESDVAMNSYASTSSPRRGQSVPQHGHPETGYEMSRSRVDSFSERERLMNLENQRRAAAPESSTYMDVTSLSSSATVPAKDYTATGVPPSSPKMSRRPSIPSPKHGVSPGDLFIEQQAHNILNRHG</sequence>
<evidence type="ECO:0000313" key="3">
    <source>
        <dbReference type="Proteomes" id="UP000264820"/>
    </source>
</evidence>
<feature type="compositionally biased region" description="Basic and acidic residues" evidence="1">
    <location>
        <begin position="85"/>
        <end position="102"/>
    </location>
</feature>